<evidence type="ECO:0000313" key="2">
    <source>
        <dbReference type="EMBL" id="MFC5292703.1"/>
    </source>
</evidence>
<dbReference type="EMBL" id="JBHSLI010000002">
    <property type="protein sequence ID" value="MFC5292703.1"/>
    <property type="molecule type" value="Genomic_DNA"/>
</dbReference>
<reference evidence="3" key="1">
    <citation type="journal article" date="2019" name="Int. J. Syst. Evol. Microbiol.">
        <title>The Global Catalogue of Microorganisms (GCM) 10K type strain sequencing project: providing services to taxonomists for standard genome sequencing and annotation.</title>
        <authorList>
            <consortium name="The Broad Institute Genomics Platform"/>
            <consortium name="The Broad Institute Genome Sequencing Center for Infectious Disease"/>
            <person name="Wu L."/>
            <person name="Ma J."/>
        </authorList>
    </citation>
    <scope>NUCLEOTIDE SEQUENCE [LARGE SCALE GENOMIC DNA]</scope>
    <source>
        <strain evidence="3">CGMCC 1.15643</strain>
    </source>
</reference>
<organism evidence="2 3">
    <name type="scientific">Bosea minatitlanensis</name>
    <dbReference type="NCBI Taxonomy" id="128782"/>
    <lineage>
        <taxon>Bacteria</taxon>
        <taxon>Pseudomonadati</taxon>
        <taxon>Pseudomonadota</taxon>
        <taxon>Alphaproteobacteria</taxon>
        <taxon>Hyphomicrobiales</taxon>
        <taxon>Boseaceae</taxon>
        <taxon>Bosea</taxon>
    </lineage>
</organism>
<evidence type="ECO:0008006" key="4">
    <source>
        <dbReference type="Google" id="ProtNLM"/>
    </source>
</evidence>
<gene>
    <name evidence="2" type="ORF">ACFPK2_06845</name>
</gene>
<accession>A0ABW0EZK8</accession>
<evidence type="ECO:0000313" key="3">
    <source>
        <dbReference type="Proteomes" id="UP001595976"/>
    </source>
</evidence>
<sequence length="187" mass="21452">MKLPTSMTDRAALVLIEEARAYVEKHVSRGRHWETARDEFLHANAGRWIAEYGKDCADIAVRGVNALRRADMLTKAGREAEGAHWRSHWTRYIEENGKATWLNRLWVRWFAMPLYGLVAVAGLAMVAPSPSEAAPRRAALAACAEAITTAEKHQRGCWRFNSVERNTYRAYDRADSPRDWEKPRDWE</sequence>
<evidence type="ECO:0000256" key="1">
    <source>
        <dbReference type="SAM" id="Phobius"/>
    </source>
</evidence>
<keyword evidence="1" id="KW-0812">Transmembrane</keyword>
<keyword evidence="3" id="KW-1185">Reference proteome</keyword>
<proteinExistence type="predicted"/>
<keyword evidence="1" id="KW-1133">Transmembrane helix</keyword>
<feature type="transmembrane region" description="Helical" evidence="1">
    <location>
        <begin position="106"/>
        <end position="127"/>
    </location>
</feature>
<dbReference type="Proteomes" id="UP001595976">
    <property type="component" value="Unassembled WGS sequence"/>
</dbReference>
<keyword evidence="1" id="KW-0472">Membrane</keyword>
<name>A0ABW0EZK8_9HYPH</name>
<comment type="caution">
    <text evidence="2">The sequence shown here is derived from an EMBL/GenBank/DDBJ whole genome shotgun (WGS) entry which is preliminary data.</text>
</comment>
<dbReference type="RefSeq" id="WP_260347973.1">
    <property type="nucleotide sequence ID" value="NZ_JAOAOS010000002.1"/>
</dbReference>
<protein>
    <recommendedName>
        <fullName evidence="4">DUF4231 domain-containing protein</fullName>
    </recommendedName>
</protein>